<dbReference type="EMBL" id="JADNRY010000335">
    <property type="protein sequence ID" value="KAF9058950.1"/>
    <property type="molecule type" value="Genomic_DNA"/>
</dbReference>
<organism evidence="2 3">
    <name type="scientific">Rhodocollybia butyracea</name>
    <dbReference type="NCBI Taxonomy" id="206335"/>
    <lineage>
        <taxon>Eukaryota</taxon>
        <taxon>Fungi</taxon>
        <taxon>Dikarya</taxon>
        <taxon>Basidiomycota</taxon>
        <taxon>Agaricomycotina</taxon>
        <taxon>Agaricomycetes</taxon>
        <taxon>Agaricomycetidae</taxon>
        <taxon>Agaricales</taxon>
        <taxon>Marasmiineae</taxon>
        <taxon>Omphalotaceae</taxon>
        <taxon>Rhodocollybia</taxon>
    </lineage>
</organism>
<reference evidence="2" key="1">
    <citation type="submission" date="2020-11" db="EMBL/GenBank/DDBJ databases">
        <authorList>
            <consortium name="DOE Joint Genome Institute"/>
            <person name="Ahrendt S."/>
            <person name="Riley R."/>
            <person name="Andreopoulos W."/>
            <person name="Labutti K."/>
            <person name="Pangilinan J."/>
            <person name="Ruiz-Duenas F.J."/>
            <person name="Barrasa J.M."/>
            <person name="Sanchez-Garcia M."/>
            <person name="Camarero S."/>
            <person name="Miyauchi S."/>
            <person name="Serrano A."/>
            <person name="Linde D."/>
            <person name="Babiker R."/>
            <person name="Drula E."/>
            <person name="Ayuso-Fernandez I."/>
            <person name="Pacheco R."/>
            <person name="Padilla G."/>
            <person name="Ferreira P."/>
            <person name="Barriuso J."/>
            <person name="Kellner H."/>
            <person name="Castanera R."/>
            <person name="Alfaro M."/>
            <person name="Ramirez L."/>
            <person name="Pisabarro A.G."/>
            <person name="Kuo A."/>
            <person name="Tritt A."/>
            <person name="Lipzen A."/>
            <person name="He G."/>
            <person name="Yan M."/>
            <person name="Ng V."/>
            <person name="Cullen D."/>
            <person name="Martin F."/>
            <person name="Rosso M.-N."/>
            <person name="Henrissat B."/>
            <person name="Hibbett D."/>
            <person name="Martinez A.T."/>
            <person name="Grigoriev I.V."/>
        </authorList>
    </citation>
    <scope>NUCLEOTIDE SEQUENCE</scope>
    <source>
        <strain evidence="2">AH 40177</strain>
    </source>
</reference>
<dbReference type="OrthoDB" id="3216537at2759"/>
<feature type="compositionally biased region" description="Basic and acidic residues" evidence="1">
    <location>
        <begin position="294"/>
        <end position="316"/>
    </location>
</feature>
<dbReference type="AlphaFoldDB" id="A0A9P5TX06"/>
<evidence type="ECO:0000256" key="1">
    <source>
        <dbReference type="SAM" id="MobiDB-lite"/>
    </source>
</evidence>
<sequence>MSKLIQGRARTAQASNIPKLHDLDPPTRLPDYITETGSTRTRGSASDTADDVLNVDDVGTKKHLAAEIANALINVGIIPWPLHTTFDLEHLSNLICITDGLHALYDKYGIYAYLPSSAIMDELITILETRNEAWQTRLDNINPSLEGKNCNLIGLINEDLWSRFTYEIAILLPDYFLPSQQELLIRDPSMPHVSYFRTKIIEKELRVIPTQPDAEPIIYPPCFHSTQHCESERINPFFLCLHAVDKYEFHCRKYGIGMMSPRVDALFQKATKIMDLVFTKLEPSPNSRGAKYKAQSELEEAKEIERKRRRESEDTKQGMCDGGEAVKGNDEASWAASADGPAAYWDAITKELEQDDLSPRERSVLNLECIFLGRDYETPHIPGVPDPPSVFDCISRGDYIPYESGSEIAGSFL</sequence>
<evidence type="ECO:0000313" key="3">
    <source>
        <dbReference type="Proteomes" id="UP000772434"/>
    </source>
</evidence>
<feature type="region of interest" description="Disordered" evidence="1">
    <location>
        <begin position="286"/>
        <end position="324"/>
    </location>
</feature>
<dbReference type="Proteomes" id="UP000772434">
    <property type="component" value="Unassembled WGS sequence"/>
</dbReference>
<comment type="caution">
    <text evidence="2">The sequence shown here is derived from an EMBL/GenBank/DDBJ whole genome shotgun (WGS) entry which is preliminary data.</text>
</comment>
<name>A0A9P5TX06_9AGAR</name>
<evidence type="ECO:0000313" key="2">
    <source>
        <dbReference type="EMBL" id="KAF9058950.1"/>
    </source>
</evidence>
<keyword evidence="3" id="KW-1185">Reference proteome</keyword>
<gene>
    <name evidence="2" type="ORF">BDP27DRAFT_1432006</name>
</gene>
<accession>A0A9P5TX06</accession>
<protein>
    <submittedName>
        <fullName evidence="2">Uncharacterized protein</fullName>
    </submittedName>
</protein>
<proteinExistence type="predicted"/>